<name>A0ABD3W4N5_SINWO</name>
<evidence type="ECO:0000256" key="4">
    <source>
        <dbReference type="ARBA" id="ARBA00023157"/>
    </source>
</evidence>
<feature type="chain" id="PRO_5044829651" description="Chitin-binding type-2 domain-containing protein" evidence="6">
    <location>
        <begin position="21"/>
        <end position="612"/>
    </location>
</feature>
<feature type="domain" description="Chitin-binding type-2" evidence="7">
    <location>
        <begin position="20"/>
        <end position="77"/>
    </location>
</feature>
<dbReference type="Gene3D" id="2.170.140.10">
    <property type="entry name" value="Chitin binding domain"/>
    <property type="match status" value="7"/>
</dbReference>
<keyword evidence="4" id="KW-1015">Disulfide bond</keyword>
<organism evidence="8 9">
    <name type="scientific">Sinanodonta woodiana</name>
    <name type="common">Chinese pond mussel</name>
    <name type="synonym">Anodonta woodiana</name>
    <dbReference type="NCBI Taxonomy" id="1069815"/>
    <lineage>
        <taxon>Eukaryota</taxon>
        <taxon>Metazoa</taxon>
        <taxon>Spiralia</taxon>
        <taxon>Lophotrochozoa</taxon>
        <taxon>Mollusca</taxon>
        <taxon>Bivalvia</taxon>
        <taxon>Autobranchia</taxon>
        <taxon>Heteroconchia</taxon>
        <taxon>Palaeoheterodonta</taxon>
        <taxon>Unionida</taxon>
        <taxon>Unionoidea</taxon>
        <taxon>Unionidae</taxon>
        <taxon>Unioninae</taxon>
        <taxon>Sinanodonta</taxon>
    </lineage>
</organism>
<keyword evidence="2 6" id="KW-0732">Signal</keyword>
<dbReference type="PANTHER" id="PTHR23301">
    <property type="entry name" value="CHITIN BINDING PERITROPHIN-A"/>
    <property type="match status" value="1"/>
</dbReference>
<dbReference type="InterPro" id="IPR002557">
    <property type="entry name" value="Chitin-bd_dom"/>
</dbReference>
<feature type="signal peptide" evidence="6">
    <location>
        <begin position="1"/>
        <end position="20"/>
    </location>
</feature>
<feature type="domain" description="Chitin-binding type-2" evidence="7">
    <location>
        <begin position="361"/>
        <end position="418"/>
    </location>
</feature>
<dbReference type="InterPro" id="IPR051940">
    <property type="entry name" value="Chitin_bind-dev_reg"/>
</dbReference>
<accession>A0ABD3W4N5</accession>
<evidence type="ECO:0000256" key="2">
    <source>
        <dbReference type="ARBA" id="ARBA00022729"/>
    </source>
</evidence>
<dbReference type="SUPFAM" id="SSF57625">
    <property type="entry name" value="Invertebrate chitin-binding proteins"/>
    <property type="match status" value="9"/>
</dbReference>
<keyword evidence="3" id="KW-0677">Repeat</keyword>
<dbReference type="Pfam" id="PF01607">
    <property type="entry name" value="CBM_14"/>
    <property type="match status" value="8"/>
</dbReference>
<dbReference type="PROSITE" id="PS50940">
    <property type="entry name" value="CHIT_BIND_II"/>
    <property type="match status" value="9"/>
</dbReference>
<dbReference type="PANTHER" id="PTHR23301:SF0">
    <property type="entry name" value="CHITIN-BINDING TYPE-2 DOMAIN-CONTAINING PROTEIN-RELATED"/>
    <property type="match status" value="1"/>
</dbReference>
<keyword evidence="9" id="KW-1185">Reference proteome</keyword>
<evidence type="ECO:0000256" key="3">
    <source>
        <dbReference type="ARBA" id="ARBA00022737"/>
    </source>
</evidence>
<gene>
    <name evidence="8" type="ORF">ACJMK2_041592</name>
</gene>
<comment type="caution">
    <text evidence="8">The sequence shown here is derived from an EMBL/GenBank/DDBJ whole genome shotgun (WGS) entry which is preliminary data.</text>
</comment>
<reference evidence="8 9" key="1">
    <citation type="submission" date="2024-11" db="EMBL/GenBank/DDBJ databases">
        <title>Chromosome-level genome assembly of the freshwater bivalve Anodonta woodiana.</title>
        <authorList>
            <person name="Chen X."/>
        </authorList>
    </citation>
    <scope>NUCLEOTIDE SEQUENCE [LARGE SCALE GENOMIC DNA]</scope>
    <source>
        <strain evidence="8">MN2024</strain>
        <tissue evidence="8">Gills</tissue>
    </source>
</reference>
<evidence type="ECO:0000313" key="9">
    <source>
        <dbReference type="Proteomes" id="UP001634394"/>
    </source>
</evidence>
<keyword evidence="5" id="KW-0325">Glycoprotein</keyword>
<evidence type="ECO:0000256" key="6">
    <source>
        <dbReference type="SAM" id="SignalP"/>
    </source>
</evidence>
<protein>
    <recommendedName>
        <fullName evidence="7">Chitin-binding type-2 domain-containing protein</fullName>
    </recommendedName>
</protein>
<proteinExistence type="predicted"/>
<feature type="domain" description="Chitin-binding type-2" evidence="7">
    <location>
        <begin position="424"/>
        <end position="481"/>
    </location>
</feature>
<dbReference type="Proteomes" id="UP001634394">
    <property type="component" value="Unassembled WGS sequence"/>
</dbReference>
<feature type="domain" description="Chitin-binding type-2" evidence="7">
    <location>
        <begin position="172"/>
        <end position="229"/>
    </location>
</feature>
<dbReference type="InterPro" id="IPR036508">
    <property type="entry name" value="Chitin-bd_dom_sf"/>
</dbReference>
<feature type="domain" description="Chitin-binding type-2" evidence="7">
    <location>
        <begin position="87"/>
        <end position="143"/>
    </location>
</feature>
<evidence type="ECO:0000313" key="8">
    <source>
        <dbReference type="EMBL" id="KAL3868835.1"/>
    </source>
</evidence>
<sequence>MLWLIHTPLLLAKGIETTISSRCTHGENVAIPKDCHYYYYCAYGFFVRRECSPIGYVFSRSKGYCVPTYSPSNDCGLEMAKESAPTTKACISGLLYQNPANCGSYFLCYSGIFIQKYCFLNRVYSHSRQRCVDPGSAYNDCTPLTKINPVIFLSPATTTTTMKVTEALGTTTPSCTPGMLFPDSEDCRSYYNCTFSHTLVKKICSPGRIFSYSKKRCVIKGSTGDDCTLALGTTTPSCTPGMLFPDSEDCRYYYNCTFSRTLVKKICSPGRIFSYSKKRCVIKGSIGDDCTPAIGTTTPSCTPGMLFPDSEDCRYYYNCTFSHTLVKTKCSPGRIFSYSKKRCVTKGSIGDDCTPAIGTTTPSCTPGMLFPDSEDCRYYYNCTFSHTLVKTKCSPGRIFSYSKKRCVTKGSIGDDCTPAIGTMTPSCTPGMLFPDLEDCQSYYNCNFSHTLVKQICSPGRIFSYSKKRCVTKGSIGDDCTPAIGTMTPSCTPGMLFPDLEDCRSYYNCNFSHTLVKKICSPGQVFSYSKKRCVTKGSIGDDCTPAIQFTNPSCTPGVLFPDLEDCQLYYNCTFSHTLVKQICSPGRVFSYSKKRCVTKGSFGDDCTPDDSHN</sequence>
<feature type="domain" description="Chitin-binding type-2" evidence="7">
    <location>
        <begin position="235"/>
        <end position="292"/>
    </location>
</feature>
<dbReference type="SMART" id="SM00494">
    <property type="entry name" value="ChtBD2"/>
    <property type="match status" value="9"/>
</dbReference>
<feature type="domain" description="Chitin-binding type-2" evidence="7">
    <location>
        <begin position="298"/>
        <end position="355"/>
    </location>
</feature>
<keyword evidence="1" id="KW-0147">Chitin-binding</keyword>
<evidence type="ECO:0000256" key="1">
    <source>
        <dbReference type="ARBA" id="ARBA00022669"/>
    </source>
</evidence>
<dbReference type="EMBL" id="JBJQND010000008">
    <property type="protein sequence ID" value="KAL3868835.1"/>
    <property type="molecule type" value="Genomic_DNA"/>
</dbReference>
<feature type="domain" description="Chitin-binding type-2" evidence="7">
    <location>
        <begin position="487"/>
        <end position="544"/>
    </location>
</feature>
<evidence type="ECO:0000256" key="5">
    <source>
        <dbReference type="ARBA" id="ARBA00023180"/>
    </source>
</evidence>
<dbReference type="GO" id="GO:0008061">
    <property type="term" value="F:chitin binding"/>
    <property type="evidence" value="ECO:0007669"/>
    <property type="project" value="UniProtKB-KW"/>
</dbReference>
<evidence type="ECO:0000259" key="7">
    <source>
        <dbReference type="PROSITE" id="PS50940"/>
    </source>
</evidence>
<feature type="domain" description="Chitin-binding type-2" evidence="7">
    <location>
        <begin position="550"/>
        <end position="607"/>
    </location>
</feature>
<dbReference type="AlphaFoldDB" id="A0ABD3W4N5"/>